<dbReference type="GO" id="GO:0051536">
    <property type="term" value="F:iron-sulfur cluster binding"/>
    <property type="evidence" value="ECO:0007669"/>
    <property type="project" value="UniProtKB-KW"/>
</dbReference>
<dbReference type="Pfam" id="PF00266">
    <property type="entry name" value="Aminotran_5"/>
    <property type="match status" value="1"/>
</dbReference>
<comment type="caution">
    <text evidence="13">The sequence shown here is derived from an EMBL/GenBank/DDBJ whole genome shotgun (WGS) entry which is preliminary data.</text>
</comment>
<keyword evidence="7" id="KW-0408">Iron</keyword>
<evidence type="ECO:0000256" key="6">
    <source>
        <dbReference type="ARBA" id="ARBA00022898"/>
    </source>
</evidence>
<dbReference type="AlphaFoldDB" id="A0A2T7A0E3"/>
<organism evidence="13 14">
    <name type="scientific">Tuber borchii</name>
    <name type="common">White truffle</name>
    <dbReference type="NCBI Taxonomy" id="42251"/>
    <lineage>
        <taxon>Eukaryota</taxon>
        <taxon>Fungi</taxon>
        <taxon>Dikarya</taxon>
        <taxon>Ascomycota</taxon>
        <taxon>Pezizomycotina</taxon>
        <taxon>Pezizomycetes</taxon>
        <taxon>Pezizales</taxon>
        <taxon>Tuberaceae</taxon>
        <taxon>Tuber</taxon>
    </lineage>
</organism>
<comment type="catalytic activity">
    <reaction evidence="10">
        <text>(sulfur carrier)-H + L-cysteine = (sulfur carrier)-SH + L-alanine</text>
        <dbReference type="Rhea" id="RHEA:43892"/>
        <dbReference type="Rhea" id="RHEA-COMP:14737"/>
        <dbReference type="Rhea" id="RHEA-COMP:14739"/>
        <dbReference type="ChEBI" id="CHEBI:29917"/>
        <dbReference type="ChEBI" id="CHEBI:35235"/>
        <dbReference type="ChEBI" id="CHEBI:57972"/>
        <dbReference type="ChEBI" id="CHEBI:64428"/>
        <dbReference type="EC" id="2.8.1.7"/>
    </reaction>
</comment>
<dbReference type="FunFam" id="3.90.1150.10:FF:000002">
    <property type="entry name" value="Cysteine desulfurase IscS"/>
    <property type="match status" value="1"/>
</dbReference>
<evidence type="ECO:0000256" key="7">
    <source>
        <dbReference type="ARBA" id="ARBA00023004"/>
    </source>
</evidence>
<dbReference type="HAMAP" id="MF_00331">
    <property type="entry name" value="Cys_desulf_IscS"/>
    <property type="match status" value="1"/>
</dbReference>
<dbReference type="InterPro" id="IPR020578">
    <property type="entry name" value="Aminotrans_V_PyrdxlP_BS"/>
</dbReference>
<dbReference type="NCBIfam" id="TIGR02006">
    <property type="entry name" value="IscS"/>
    <property type="match status" value="1"/>
</dbReference>
<protein>
    <recommendedName>
        <fullName evidence="3">cysteine desulfurase</fullName>
        <ecNumber evidence="3">2.8.1.7</ecNumber>
    </recommendedName>
</protein>
<dbReference type="PANTHER" id="PTHR11601:SF34">
    <property type="entry name" value="CYSTEINE DESULFURASE"/>
    <property type="match status" value="1"/>
</dbReference>
<dbReference type="Gene3D" id="3.90.1150.10">
    <property type="entry name" value="Aspartate Aminotransferase, domain 1"/>
    <property type="match status" value="1"/>
</dbReference>
<dbReference type="GO" id="GO:0005634">
    <property type="term" value="C:nucleus"/>
    <property type="evidence" value="ECO:0007669"/>
    <property type="project" value="TreeGrafter"/>
</dbReference>
<dbReference type="STRING" id="42251.A0A2T7A0E3"/>
<proteinExistence type="inferred from homology"/>
<evidence type="ECO:0000313" key="14">
    <source>
        <dbReference type="Proteomes" id="UP000244722"/>
    </source>
</evidence>
<dbReference type="GO" id="GO:0005739">
    <property type="term" value="C:mitochondrion"/>
    <property type="evidence" value="ECO:0007669"/>
    <property type="project" value="TreeGrafter"/>
</dbReference>
<dbReference type="FunFam" id="3.40.640.10:FF:000003">
    <property type="entry name" value="Cysteine desulfurase IscS"/>
    <property type="match status" value="1"/>
</dbReference>
<sequence length="506" mass="55380">MTTAAKVLRCAARFSRSPSASLRPAETVQRGLTAQLQRRCISSSGRNGEAAVKVDIENRRIDTSNFVNGAGFKPSELGVRDSLAADAVLSPSAAILKQATIMDEGSRPIYLDMQATTPMDPRVLDAMLPFYTGLYGNPHSRTHAYGWETEKSIDVAREHVAKLIGADPKEIIFTSGATESNNMSIKGVARFYKSKKKHIITSQTEHKCVLDSCRHLQDEGYDITYLPVKSNGLIDLEQLEQEIRPDTALVSIMTVNNEIGVIQPMEEIGKLCRKKKVFFHTDGAQAVGKIPVDVGKWNVDLMSISGHKVYGPKGVGACYIRRKPKVRIDPLISGGGQERGLRSGTLAPPLVIGFGEACRIAKEEIEYDHKRVTALSNRLQSGLLAMEHTTLNGDPNARYPGCVNVSFAYVEGESLLMALKDIALSSGSACTSASLEPSYVLRALGSSDESAHSSIRFGIGRFTTEAEIDYVLNAVRDRVTVLREMSPLWELVQEGVDLNTIEWSQH</sequence>
<dbReference type="GO" id="GO:1990221">
    <property type="term" value="C:L-cysteine desulfurase complex"/>
    <property type="evidence" value="ECO:0007669"/>
    <property type="project" value="UniProtKB-ARBA"/>
</dbReference>
<dbReference type="Proteomes" id="UP000244722">
    <property type="component" value="Unassembled WGS sequence"/>
</dbReference>
<dbReference type="GO" id="GO:0031071">
    <property type="term" value="F:cysteine desulfurase activity"/>
    <property type="evidence" value="ECO:0007669"/>
    <property type="project" value="UniProtKB-EC"/>
</dbReference>
<dbReference type="GO" id="GO:0034227">
    <property type="term" value="P:tRNA thio-modification"/>
    <property type="evidence" value="ECO:0007669"/>
    <property type="project" value="UniProtKB-ARBA"/>
</dbReference>
<dbReference type="InterPro" id="IPR015424">
    <property type="entry name" value="PyrdxlP-dep_Trfase"/>
</dbReference>
<dbReference type="InterPro" id="IPR015422">
    <property type="entry name" value="PyrdxlP-dep_Trfase_small"/>
</dbReference>
<keyword evidence="8" id="KW-0411">Iron-sulfur</keyword>
<evidence type="ECO:0000256" key="3">
    <source>
        <dbReference type="ARBA" id="ARBA00012239"/>
    </source>
</evidence>
<dbReference type="Gene3D" id="3.40.640.10">
    <property type="entry name" value="Type I PLP-dependent aspartate aminotransferase-like (Major domain)"/>
    <property type="match status" value="1"/>
</dbReference>
<dbReference type="OrthoDB" id="10250117at2759"/>
<evidence type="ECO:0000256" key="2">
    <source>
        <dbReference type="ARBA" id="ARBA00006490"/>
    </source>
</evidence>
<dbReference type="GO" id="GO:0046872">
    <property type="term" value="F:metal ion binding"/>
    <property type="evidence" value="ECO:0007669"/>
    <property type="project" value="UniProtKB-KW"/>
</dbReference>
<dbReference type="InterPro" id="IPR015421">
    <property type="entry name" value="PyrdxlP-dep_Trfase_major"/>
</dbReference>
<dbReference type="InterPro" id="IPR010240">
    <property type="entry name" value="Cys_deSase_IscS"/>
</dbReference>
<keyword evidence="14" id="KW-1185">Reference proteome</keyword>
<dbReference type="InterPro" id="IPR000192">
    <property type="entry name" value="Aminotrans_V_dom"/>
</dbReference>
<evidence type="ECO:0000259" key="12">
    <source>
        <dbReference type="Pfam" id="PF00266"/>
    </source>
</evidence>
<comment type="cofactor">
    <cofactor evidence="1 11">
        <name>pyridoxal 5'-phosphate</name>
        <dbReference type="ChEBI" id="CHEBI:597326"/>
    </cofactor>
</comment>
<feature type="domain" description="Aminotransferase class V" evidence="12">
    <location>
        <begin position="109"/>
        <end position="471"/>
    </location>
</feature>
<dbReference type="EC" id="2.8.1.7" evidence="3"/>
<dbReference type="EMBL" id="NESQ01000048">
    <property type="protein sequence ID" value="PUU81212.1"/>
    <property type="molecule type" value="Genomic_DNA"/>
</dbReference>
<name>A0A2T7A0E3_TUBBO</name>
<comment type="function">
    <text evidence="9">Catalyzes the removal of elemental sulfur from cysteine to produce alanine. It supplies the inorganic sulfur for iron-sulfur (Fe-S) clusters. Plays a role in both tRNA-processing and mitochondrial metabolism. Involved in the 2-thio-modification of both 5-carboxymethylaminomethyl-2-thiouridine in mitochondrial tRNAs and 5-methoxycarbonylmethyl-2-thiouridine (mcm5s2U) in cytoplasmic tRNAs.</text>
</comment>
<keyword evidence="5" id="KW-0479">Metal-binding</keyword>
<comment type="similarity">
    <text evidence="2">Belongs to the class-V pyridoxal-phosphate-dependent aminotransferase family. NifS/IscS subfamily.</text>
</comment>
<keyword evidence="4" id="KW-0808">Transferase</keyword>
<evidence type="ECO:0000256" key="11">
    <source>
        <dbReference type="RuleBase" id="RU004504"/>
    </source>
</evidence>
<evidence type="ECO:0000313" key="13">
    <source>
        <dbReference type="EMBL" id="PUU81212.1"/>
    </source>
</evidence>
<gene>
    <name evidence="13" type="ORF">B9Z19DRAFT_1122366</name>
</gene>
<evidence type="ECO:0000256" key="1">
    <source>
        <dbReference type="ARBA" id="ARBA00001933"/>
    </source>
</evidence>
<dbReference type="NCBIfam" id="NF010611">
    <property type="entry name" value="PRK14012.1"/>
    <property type="match status" value="1"/>
</dbReference>
<dbReference type="GO" id="GO:0002098">
    <property type="term" value="P:tRNA wobble uridine modification"/>
    <property type="evidence" value="ECO:0007669"/>
    <property type="project" value="UniProtKB-ARBA"/>
</dbReference>
<evidence type="ECO:0000256" key="9">
    <source>
        <dbReference type="ARBA" id="ARBA00045623"/>
    </source>
</evidence>
<evidence type="ECO:0000256" key="8">
    <source>
        <dbReference type="ARBA" id="ARBA00023014"/>
    </source>
</evidence>
<dbReference type="PANTHER" id="PTHR11601">
    <property type="entry name" value="CYSTEINE DESULFURYLASE FAMILY MEMBER"/>
    <property type="match status" value="1"/>
</dbReference>
<dbReference type="PROSITE" id="PS00595">
    <property type="entry name" value="AA_TRANSFER_CLASS_5"/>
    <property type="match status" value="1"/>
</dbReference>
<dbReference type="GO" id="GO:0030170">
    <property type="term" value="F:pyridoxal phosphate binding"/>
    <property type="evidence" value="ECO:0007669"/>
    <property type="project" value="InterPro"/>
</dbReference>
<keyword evidence="6" id="KW-0663">Pyridoxal phosphate</keyword>
<dbReference type="GO" id="GO:0044571">
    <property type="term" value="P:[2Fe-2S] cluster assembly"/>
    <property type="evidence" value="ECO:0007669"/>
    <property type="project" value="InterPro"/>
</dbReference>
<evidence type="ECO:0000256" key="10">
    <source>
        <dbReference type="ARBA" id="ARBA00050776"/>
    </source>
</evidence>
<evidence type="ECO:0000256" key="4">
    <source>
        <dbReference type="ARBA" id="ARBA00022679"/>
    </source>
</evidence>
<accession>A0A2T7A0E3</accession>
<dbReference type="SUPFAM" id="SSF53383">
    <property type="entry name" value="PLP-dependent transferases"/>
    <property type="match status" value="1"/>
</dbReference>
<reference evidence="13 14" key="1">
    <citation type="submission" date="2017-04" db="EMBL/GenBank/DDBJ databases">
        <title>Draft genome sequence of Tuber borchii Vittad., a whitish edible truffle.</title>
        <authorList>
            <consortium name="DOE Joint Genome Institute"/>
            <person name="Murat C."/>
            <person name="Kuo A."/>
            <person name="Barry K.W."/>
            <person name="Clum A."/>
            <person name="Dockter R.B."/>
            <person name="Fauchery L."/>
            <person name="Iotti M."/>
            <person name="Kohler A."/>
            <person name="Labutti K."/>
            <person name="Lindquist E.A."/>
            <person name="Lipzen A."/>
            <person name="Ohm R.A."/>
            <person name="Wang M."/>
            <person name="Grigoriev I.V."/>
            <person name="Zambonelli A."/>
            <person name="Martin F.M."/>
        </authorList>
    </citation>
    <scope>NUCLEOTIDE SEQUENCE [LARGE SCALE GENOMIC DNA]</scope>
    <source>
        <strain evidence="13 14">Tbo3840</strain>
    </source>
</reference>
<evidence type="ECO:0000256" key="5">
    <source>
        <dbReference type="ARBA" id="ARBA00022723"/>
    </source>
</evidence>